<protein>
    <submittedName>
        <fullName evidence="5">Uncharacterized protein</fullName>
    </submittedName>
</protein>
<evidence type="ECO:0000313" key="5">
    <source>
        <dbReference type="EMBL" id="KAG9256212.1"/>
    </source>
</evidence>
<dbReference type="PROSITE" id="PS50088">
    <property type="entry name" value="ANK_REPEAT"/>
    <property type="match status" value="2"/>
</dbReference>
<dbReference type="OrthoDB" id="194358at2759"/>
<keyword evidence="2 3" id="KW-0040">ANK repeat</keyword>
<dbReference type="Gene3D" id="1.25.40.20">
    <property type="entry name" value="Ankyrin repeat-containing domain"/>
    <property type="match status" value="3"/>
</dbReference>
<dbReference type="InterPro" id="IPR036770">
    <property type="entry name" value="Ankyrin_rpt-contain_sf"/>
</dbReference>
<feature type="repeat" description="ANK" evidence="3">
    <location>
        <begin position="621"/>
        <end position="653"/>
    </location>
</feature>
<evidence type="ECO:0000256" key="2">
    <source>
        <dbReference type="ARBA" id="ARBA00023043"/>
    </source>
</evidence>
<keyword evidence="6" id="KW-1185">Reference proteome</keyword>
<dbReference type="SMART" id="SM00248">
    <property type="entry name" value="ANK"/>
    <property type="match status" value="2"/>
</dbReference>
<evidence type="ECO:0000313" key="6">
    <source>
        <dbReference type="Proteomes" id="UP000887229"/>
    </source>
</evidence>
<evidence type="ECO:0000256" key="3">
    <source>
        <dbReference type="PROSITE-ProRule" id="PRU00023"/>
    </source>
</evidence>
<feature type="region of interest" description="Disordered" evidence="4">
    <location>
        <begin position="1"/>
        <end position="32"/>
    </location>
</feature>
<feature type="compositionally biased region" description="Polar residues" evidence="4">
    <location>
        <begin position="1"/>
        <end position="26"/>
    </location>
</feature>
<keyword evidence="1" id="KW-0677">Repeat</keyword>
<name>A0A9P8CRD1_9HYPO</name>
<feature type="repeat" description="ANK" evidence="3">
    <location>
        <begin position="580"/>
        <end position="620"/>
    </location>
</feature>
<organism evidence="5 6">
    <name type="scientific">Emericellopsis atlantica</name>
    <dbReference type="NCBI Taxonomy" id="2614577"/>
    <lineage>
        <taxon>Eukaryota</taxon>
        <taxon>Fungi</taxon>
        <taxon>Dikarya</taxon>
        <taxon>Ascomycota</taxon>
        <taxon>Pezizomycotina</taxon>
        <taxon>Sordariomycetes</taxon>
        <taxon>Hypocreomycetidae</taxon>
        <taxon>Hypocreales</taxon>
        <taxon>Bionectriaceae</taxon>
        <taxon>Emericellopsis</taxon>
    </lineage>
</organism>
<proteinExistence type="predicted"/>
<evidence type="ECO:0000256" key="1">
    <source>
        <dbReference type="ARBA" id="ARBA00022737"/>
    </source>
</evidence>
<dbReference type="RefSeq" id="XP_046120136.1">
    <property type="nucleotide sequence ID" value="XM_046261061.1"/>
</dbReference>
<dbReference type="Proteomes" id="UP000887229">
    <property type="component" value="Unassembled WGS sequence"/>
</dbReference>
<feature type="region of interest" description="Disordered" evidence="4">
    <location>
        <begin position="461"/>
        <end position="482"/>
    </location>
</feature>
<dbReference type="PANTHER" id="PTHR24126:SF14">
    <property type="entry name" value="ANK_REP_REGION DOMAIN-CONTAINING PROTEIN"/>
    <property type="match status" value="1"/>
</dbReference>
<dbReference type="PANTHER" id="PTHR24126">
    <property type="entry name" value="ANKYRIN REPEAT, PH AND SEC7 DOMAIN CONTAINING PROTEIN SECG-RELATED"/>
    <property type="match status" value="1"/>
</dbReference>
<dbReference type="SUPFAM" id="SSF48403">
    <property type="entry name" value="Ankyrin repeat"/>
    <property type="match status" value="1"/>
</dbReference>
<feature type="region of interest" description="Disordered" evidence="4">
    <location>
        <begin position="529"/>
        <end position="549"/>
    </location>
</feature>
<dbReference type="GeneID" id="70291964"/>
<dbReference type="PROSITE" id="PS50297">
    <property type="entry name" value="ANK_REP_REGION"/>
    <property type="match status" value="1"/>
</dbReference>
<dbReference type="Pfam" id="PF12796">
    <property type="entry name" value="Ank_2"/>
    <property type="match status" value="1"/>
</dbReference>
<dbReference type="InterPro" id="IPR002110">
    <property type="entry name" value="Ankyrin_rpt"/>
</dbReference>
<dbReference type="EMBL" id="MU251248">
    <property type="protein sequence ID" value="KAG9256212.1"/>
    <property type="molecule type" value="Genomic_DNA"/>
</dbReference>
<reference evidence="5" key="1">
    <citation type="journal article" date="2021" name="IMA Fungus">
        <title>Genomic characterization of three marine fungi, including Emericellopsis atlantica sp. nov. with signatures of a generalist lifestyle and marine biomass degradation.</title>
        <authorList>
            <person name="Hagestad O.C."/>
            <person name="Hou L."/>
            <person name="Andersen J.H."/>
            <person name="Hansen E.H."/>
            <person name="Altermark B."/>
            <person name="Li C."/>
            <person name="Kuhnert E."/>
            <person name="Cox R.J."/>
            <person name="Crous P.W."/>
            <person name="Spatafora J.W."/>
            <person name="Lail K."/>
            <person name="Amirebrahimi M."/>
            <person name="Lipzen A."/>
            <person name="Pangilinan J."/>
            <person name="Andreopoulos W."/>
            <person name="Hayes R.D."/>
            <person name="Ng V."/>
            <person name="Grigoriev I.V."/>
            <person name="Jackson S.A."/>
            <person name="Sutton T.D.S."/>
            <person name="Dobson A.D.W."/>
            <person name="Rama T."/>
        </authorList>
    </citation>
    <scope>NUCLEOTIDE SEQUENCE</scope>
    <source>
        <strain evidence="5">TS7</strain>
    </source>
</reference>
<comment type="caution">
    <text evidence="5">The sequence shown here is derived from an EMBL/GenBank/DDBJ whole genome shotgun (WGS) entry which is preliminary data.</text>
</comment>
<dbReference type="AlphaFoldDB" id="A0A9P8CRD1"/>
<accession>A0A9P8CRD1</accession>
<gene>
    <name evidence="5" type="ORF">F5Z01DRAFT_618932</name>
</gene>
<sequence length="709" mass="78664">MYPTSPSRLVIPQTSISPPSANTQTGRPPLWTDSTQRKMCRLYLYTTLQITKILEVVHHPNPFDSIPGKDSANKKLNALLDKEPRWLKPKNEEDMFRRCEQLDRSPVRATIASTYARNQSYSAPPLYTHGNTTPIKYEGNTQSATLEVPPWQHSSLGHSPYVEQSGFGGIHQRSASDDLFGLSLSARLARVSSAASTSTDHTTGTLHRLLEGYSDVYVRTVKRLIRQYTAPISDHGSCASPRSDVFTNDQTWFNDVDAAHSYSHRPYPLPGDFLSMDLHLRRQHPCFPQSEEHQKRWCMCHLRIDAPHSVWTCADRLTDNAHQLVTHGPAVGHLGMRDQFDNTMLHVLAARGPPSLLLQTLQNDSWGSMVNVRNTAGQTFLHVLGDTWFHQAEMIEALLGMVEVLRDRHGFEALARDHYGRTFLHAWMASETLTPSSLGSLHRHNSLTLSARDAFGVKPALDTTHMDLDPPALPGSPSAEDPAAIRDSEYLQVARCALQEPALEDADGRNGLHCLAMASLSIQSFMNKASMAPTQQGRQRKRGKTADEMLDSSEERLQLRLSLAEGLLNAGVDPNHYDSYGNTPLMAFCAELPEDDDYKTGPAIIRALLEKGANVNARNRAGETALHVAVRCGRKLAVKTLIEGKANVHVRDAAGRGVLALADVKMRTCTDDSPVAYCHYEACRAHLSGKGFAVQEPTMLQEWGADKRQ</sequence>
<evidence type="ECO:0000256" key="4">
    <source>
        <dbReference type="SAM" id="MobiDB-lite"/>
    </source>
</evidence>